<keyword evidence="3" id="KW-1185">Reference proteome</keyword>
<dbReference type="InterPro" id="IPR036388">
    <property type="entry name" value="WH-like_DNA-bd_sf"/>
</dbReference>
<proteinExistence type="predicted"/>
<name>A0A235B3T4_9BACL</name>
<dbReference type="Proteomes" id="UP000215459">
    <property type="component" value="Unassembled WGS sequence"/>
</dbReference>
<feature type="region of interest" description="Disordered" evidence="1">
    <location>
        <begin position="113"/>
        <end position="151"/>
    </location>
</feature>
<feature type="region of interest" description="Disordered" evidence="1">
    <location>
        <begin position="170"/>
        <end position="197"/>
    </location>
</feature>
<feature type="compositionally biased region" description="Acidic residues" evidence="1">
    <location>
        <begin position="134"/>
        <end position="149"/>
    </location>
</feature>
<evidence type="ECO:0000313" key="2">
    <source>
        <dbReference type="EMBL" id="OYD06295.1"/>
    </source>
</evidence>
<dbReference type="Gene3D" id="1.10.10.10">
    <property type="entry name" value="Winged helix-like DNA-binding domain superfamily/Winged helix DNA-binding domain"/>
    <property type="match status" value="1"/>
</dbReference>
<dbReference type="AlphaFoldDB" id="A0A235B3T4"/>
<feature type="compositionally biased region" description="Basic and acidic residues" evidence="1">
    <location>
        <begin position="176"/>
        <end position="197"/>
    </location>
</feature>
<dbReference type="RefSeq" id="WP_094265847.1">
    <property type="nucleotide sequence ID" value="NZ_NOWF01000014.1"/>
</dbReference>
<dbReference type="EMBL" id="NOWF01000014">
    <property type="protein sequence ID" value="OYD06295.1"/>
    <property type="molecule type" value="Genomic_DNA"/>
</dbReference>
<protein>
    <recommendedName>
        <fullName evidence="4">Helix-turn-helix domain-containing protein</fullName>
    </recommendedName>
</protein>
<dbReference type="OrthoDB" id="2697418at2"/>
<sequence length="309" mass="34436">MHPVYIEQMKAYQTFKSAKDVRAAIEAHLSRHILTENQLRVLRVLEFRSRTVPGVAMVKYSTIAEVVGVVRRTVIRAVNKLVALGIVEKYGRTREARGGDGANVFVIVPAQVPTDDPQADTQSEESGEPVPSDSEADISGPEEVEEVEEVKDSYKDKDIRYNVSGARSLQSVGKTVQERVQDEKEEDNKEKDTPLGEKLPKEFIPADVPESFVSTAWPFNRDAVKVANLYDRCKLAARSLGDNGVREELAVEAFRVSLFAMKSRKLRGDLAGYLYGTYRKLAEEEMAAEARRAYFEDNGIDLGAFFGVA</sequence>
<evidence type="ECO:0000256" key="1">
    <source>
        <dbReference type="SAM" id="MobiDB-lite"/>
    </source>
</evidence>
<dbReference type="InterPro" id="IPR036390">
    <property type="entry name" value="WH_DNA-bd_sf"/>
</dbReference>
<organism evidence="2 3">
    <name type="scientific">Paludifilum halophilum</name>
    <dbReference type="NCBI Taxonomy" id="1642702"/>
    <lineage>
        <taxon>Bacteria</taxon>
        <taxon>Bacillati</taxon>
        <taxon>Bacillota</taxon>
        <taxon>Bacilli</taxon>
        <taxon>Bacillales</taxon>
        <taxon>Thermoactinomycetaceae</taxon>
        <taxon>Paludifilum</taxon>
    </lineage>
</organism>
<dbReference type="SUPFAM" id="SSF46785">
    <property type="entry name" value="Winged helix' DNA-binding domain"/>
    <property type="match status" value="1"/>
</dbReference>
<gene>
    <name evidence="2" type="ORF">CHM34_17170</name>
</gene>
<accession>A0A235B3T4</accession>
<evidence type="ECO:0000313" key="3">
    <source>
        <dbReference type="Proteomes" id="UP000215459"/>
    </source>
</evidence>
<comment type="caution">
    <text evidence="2">The sequence shown here is derived from an EMBL/GenBank/DDBJ whole genome shotgun (WGS) entry which is preliminary data.</text>
</comment>
<evidence type="ECO:0008006" key="4">
    <source>
        <dbReference type="Google" id="ProtNLM"/>
    </source>
</evidence>
<reference evidence="2 3" key="1">
    <citation type="submission" date="2017-07" db="EMBL/GenBank/DDBJ databases">
        <title>The genome sequence of Paludifilum halophilum highlights mechanisms for microbial adaptation to high salt environemnts.</title>
        <authorList>
            <person name="Belbahri L."/>
        </authorList>
    </citation>
    <scope>NUCLEOTIDE SEQUENCE [LARGE SCALE GENOMIC DNA]</scope>
    <source>
        <strain evidence="2 3">DSM 102817</strain>
    </source>
</reference>